<dbReference type="GO" id="GO:0008843">
    <property type="term" value="F:endochitinase activity"/>
    <property type="evidence" value="ECO:0007669"/>
    <property type="project" value="UniProtKB-EC"/>
</dbReference>
<dbReference type="CDD" id="cd00146">
    <property type="entry name" value="PKD"/>
    <property type="match status" value="1"/>
</dbReference>
<dbReference type="NCBIfam" id="TIGR02167">
    <property type="entry name" value="Liste_lipo_26"/>
    <property type="match status" value="2"/>
</dbReference>
<dbReference type="Gene3D" id="2.60.40.10">
    <property type="entry name" value="Immunoglobulins"/>
    <property type="match status" value="1"/>
</dbReference>
<sequence>MKKTIGALSLVAVLGLASCGSNSTKEAKELLQRILTVVGIPHNIVANICQDDNGNGVCEALELQAKINIDKGDTVDTIWEKISLSEDGEYFLENYDPTKKILMELQNSKEFKFDDGKFTFSYLPATQELSILQTMVDSGYLQSEDVVAIKKIKAVDDFYDVLLRDTYSNLNTLRAIGLTNRQSTPSAMSEMGDELFDKGIKKEFPEAMNACGDDKKCTDTLLAELSKKLLIDEEEAKEIAKINGINKEPVIPTSTPFITKWKTDNRGISANNQITIPTDGISTDTNKRTLNKETKSSYDYTVDWGDGNIENNLTGDATHNYDEPGEYMVQIYGNFPHIFFGKNEDNRTSTVESDARKLLAVTQWGDINWTSMEGAFSECTVLKIQASDAPNLSAVESMKSMFFGAKKFNQDISSWDVSNVLNMESMFASAIEFNQDISSWNVENVTNMSGMFKDAANFNQDIGGWDITSVTDMSNMFNGVTLSTENYDNLLIGWHNQSVKHGVVFDGGYSQYTGNAEGPRNSVLIEDNGWIITDGGKEEEEPYSEPE</sequence>
<organism evidence="1">
    <name type="scientific">hydrothermal vent metagenome</name>
    <dbReference type="NCBI Taxonomy" id="652676"/>
    <lineage>
        <taxon>unclassified sequences</taxon>
        <taxon>metagenomes</taxon>
        <taxon>ecological metagenomes</taxon>
    </lineage>
</organism>
<dbReference type="InterPro" id="IPR005046">
    <property type="entry name" value="DUF285"/>
</dbReference>
<dbReference type="InterPro" id="IPR011889">
    <property type="entry name" value="Liste_lipo_26"/>
</dbReference>
<evidence type="ECO:0000313" key="1">
    <source>
        <dbReference type="EMBL" id="SFV51640.1"/>
    </source>
</evidence>
<dbReference type="SUPFAM" id="SSF49299">
    <property type="entry name" value="PKD domain"/>
    <property type="match status" value="1"/>
</dbReference>
<dbReference type="PROSITE" id="PS51257">
    <property type="entry name" value="PROKAR_LIPOPROTEIN"/>
    <property type="match status" value="1"/>
</dbReference>
<dbReference type="Pfam" id="PF03382">
    <property type="entry name" value="DUF285"/>
    <property type="match status" value="1"/>
</dbReference>
<dbReference type="InterPro" id="IPR013783">
    <property type="entry name" value="Ig-like_fold"/>
</dbReference>
<dbReference type="AlphaFoldDB" id="A0A1W1BDH3"/>
<dbReference type="InterPro" id="IPR035986">
    <property type="entry name" value="PKD_dom_sf"/>
</dbReference>
<dbReference type="EC" id="3.2.1.14" evidence="1"/>
<gene>
    <name evidence="1" type="ORF">MNB_SV-12-1458</name>
</gene>
<reference evidence="1" key="1">
    <citation type="submission" date="2016-10" db="EMBL/GenBank/DDBJ databases">
        <authorList>
            <person name="de Groot N.N."/>
        </authorList>
    </citation>
    <scope>NUCLEOTIDE SEQUENCE</scope>
</reference>
<dbReference type="EMBL" id="FPHE01000023">
    <property type="protein sequence ID" value="SFV51640.1"/>
    <property type="molecule type" value="Genomic_DNA"/>
</dbReference>
<protein>
    <submittedName>
        <fullName evidence="1">Chitinase</fullName>
        <ecNumber evidence="1">3.2.1.14</ecNumber>
    </submittedName>
</protein>
<proteinExistence type="predicted"/>
<keyword evidence="1" id="KW-0326">Glycosidase</keyword>
<name>A0A1W1BDH3_9ZZZZ</name>
<accession>A0A1W1BDH3</accession>
<keyword evidence="1" id="KW-0378">Hydrolase</keyword>